<dbReference type="InterPro" id="IPR013658">
    <property type="entry name" value="SGL"/>
</dbReference>
<dbReference type="Pfam" id="PF09339">
    <property type="entry name" value="HTH_IclR"/>
    <property type="match status" value="1"/>
</dbReference>
<accession>A0A239KMN5</accession>
<dbReference type="SUPFAM" id="SSF55781">
    <property type="entry name" value="GAF domain-like"/>
    <property type="match status" value="1"/>
</dbReference>
<dbReference type="OrthoDB" id="13103at2"/>
<keyword evidence="1" id="KW-0805">Transcription regulation</keyword>
<keyword evidence="3" id="KW-0804">Transcription</keyword>
<dbReference type="Gene3D" id="1.10.10.10">
    <property type="entry name" value="Winged helix-like DNA-binding domain superfamily/Winged helix DNA-binding domain"/>
    <property type="match status" value="1"/>
</dbReference>
<proteinExistence type="predicted"/>
<evidence type="ECO:0000313" key="7">
    <source>
        <dbReference type="Proteomes" id="UP000198284"/>
    </source>
</evidence>
<dbReference type="EMBL" id="FZOT01000016">
    <property type="protein sequence ID" value="SNT18893.1"/>
    <property type="molecule type" value="Genomic_DNA"/>
</dbReference>
<evidence type="ECO:0000256" key="2">
    <source>
        <dbReference type="ARBA" id="ARBA00023125"/>
    </source>
</evidence>
<protein>
    <submittedName>
        <fullName evidence="6">Transcriptional regulator, IclR family</fullName>
    </submittedName>
</protein>
<dbReference type="PROSITE" id="PS51078">
    <property type="entry name" value="ICLR_ED"/>
    <property type="match status" value="1"/>
</dbReference>
<gene>
    <name evidence="6" type="ORF">SAMN06265795_11670</name>
</gene>
<keyword evidence="2" id="KW-0238">DNA-binding</keyword>
<evidence type="ECO:0000259" key="4">
    <source>
        <dbReference type="PROSITE" id="PS51077"/>
    </source>
</evidence>
<dbReference type="InterPro" id="IPR050707">
    <property type="entry name" value="HTH_MetabolicPath_Reg"/>
</dbReference>
<keyword evidence="7" id="KW-1185">Reference proteome</keyword>
<dbReference type="PRINTS" id="PR01790">
    <property type="entry name" value="SMP30FAMILY"/>
</dbReference>
<dbReference type="InterPro" id="IPR029016">
    <property type="entry name" value="GAF-like_dom_sf"/>
</dbReference>
<dbReference type="GO" id="GO:0003700">
    <property type="term" value="F:DNA-binding transcription factor activity"/>
    <property type="evidence" value="ECO:0007669"/>
    <property type="project" value="TreeGrafter"/>
</dbReference>
<dbReference type="Proteomes" id="UP000198284">
    <property type="component" value="Unassembled WGS sequence"/>
</dbReference>
<dbReference type="SUPFAM" id="SSF63829">
    <property type="entry name" value="Calcium-dependent phosphotriesterase"/>
    <property type="match status" value="1"/>
</dbReference>
<dbReference type="InterPro" id="IPR005511">
    <property type="entry name" value="SMP-30"/>
</dbReference>
<organism evidence="6 7">
    <name type="scientific">Noviherbaspirillum humi</name>
    <dbReference type="NCBI Taxonomy" id="1688639"/>
    <lineage>
        <taxon>Bacteria</taxon>
        <taxon>Pseudomonadati</taxon>
        <taxon>Pseudomonadota</taxon>
        <taxon>Betaproteobacteria</taxon>
        <taxon>Burkholderiales</taxon>
        <taxon>Oxalobacteraceae</taxon>
        <taxon>Noviherbaspirillum</taxon>
    </lineage>
</organism>
<dbReference type="SUPFAM" id="SSF46785">
    <property type="entry name" value="Winged helix' DNA-binding domain"/>
    <property type="match status" value="1"/>
</dbReference>
<evidence type="ECO:0000313" key="6">
    <source>
        <dbReference type="EMBL" id="SNT18893.1"/>
    </source>
</evidence>
<dbReference type="InterPro" id="IPR014757">
    <property type="entry name" value="Tscrpt_reg_IclR_C"/>
</dbReference>
<dbReference type="InterPro" id="IPR011042">
    <property type="entry name" value="6-blade_b-propeller_TolB-like"/>
</dbReference>
<dbReference type="PANTHER" id="PTHR30136:SF24">
    <property type="entry name" value="HTH-TYPE TRANSCRIPTIONAL REPRESSOR ALLR"/>
    <property type="match status" value="1"/>
</dbReference>
<evidence type="ECO:0000256" key="3">
    <source>
        <dbReference type="ARBA" id="ARBA00023163"/>
    </source>
</evidence>
<reference evidence="6 7" key="1">
    <citation type="submission" date="2017-06" db="EMBL/GenBank/DDBJ databases">
        <authorList>
            <person name="Kim H.J."/>
            <person name="Triplett B.A."/>
        </authorList>
    </citation>
    <scope>NUCLEOTIDE SEQUENCE [LARGE SCALE GENOMIC DNA]</scope>
    <source>
        <strain evidence="6 7">U15</strain>
    </source>
</reference>
<feature type="domain" description="IclR-ED" evidence="5">
    <location>
        <begin position="72"/>
        <end position="255"/>
    </location>
</feature>
<dbReference type="InterPro" id="IPR036390">
    <property type="entry name" value="WH_DNA-bd_sf"/>
</dbReference>
<dbReference type="GO" id="GO:0003677">
    <property type="term" value="F:DNA binding"/>
    <property type="evidence" value="ECO:0007669"/>
    <property type="project" value="UniProtKB-KW"/>
</dbReference>
<dbReference type="Pfam" id="PF01614">
    <property type="entry name" value="IclR_C"/>
    <property type="match status" value="1"/>
</dbReference>
<dbReference type="RefSeq" id="WP_089401000.1">
    <property type="nucleotide sequence ID" value="NZ_FZOT01000016.1"/>
</dbReference>
<evidence type="ECO:0000259" key="5">
    <source>
        <dbReference type="PROSITE" id="PS51078"/>
    </source>
</evidence>
<dbReference type="Gene3D" id="2.120.10.30">
    <property type="entry name" value="TolB, C-terminal domain"/>
    <property type="match status" value="1"/>
</dbReference>
<dbReference type="PROSITE" id="PS51077">
    <property type="entry name" value="HTH_ICLR"/>
    <property type="match status" value="1"/>
</dbReference>
<dbReference type="InterPro" id="IPR036388">
    <property type="entry name" value="WH-like_DNA-bd_sf"/>
</dbReference>
<sequence>MSKTVIEGTASLDKALDILDAISAAPGGVSQVELSERLCLPRTTLHRMMSALMARGMIRRDSQRRVYELGFRCFELGRQTYDVSDLARAAGAELRALRDLTGESAYLAVLKGAEVLALERCDGAHRDVVHFPLGERKPLHCTSQGKAILAAMNASARDALLRKLSLQALTARTTTDMRRLRAELDLTRCRGYAIDDEESVGGIRCVGAPIIDSAGQVRGAISISGPAYRLPRERLGLLGPELAEAAGRIGAQLTATRVLPAETPQALDGEQAAHGAFPHWCGRRRTLYWADALKPAVRCRDEDGERELATLPASILGLVPHGAGLLALTAEGCWQIDPASGALHAVATATALPHSLCAGDAGLLWAARREESGRWTIGKWVPESGLHPQWRPGEAIGALCWDARQGLLYAAAPDSGAILVMRPGETVVRRLTSIPRASGIIAGIAVDPEGGVWTAMRDGWSVLRIAPDGNIDRVAGLSVPQPTDLAFGGDDLDTLYITTARHGLGADVLASAIHSGSLFRLAPSGDAGDPA</sequence>
<dbReference type="AlphaFoldDB" id="A0A239KMN5"/>
<dbReference type="Pfam" id="PF08450">
    <property type="entry name" value="SGL"/>
    <property type="match status" value="1"/>
</dbReference>
<name>A0A239KMN5_9BURK</name>
<dbReference type="Gene3D" id="3.30.450.40">
    <property type="match status" value="1"/>
</dbReference>
<dbReference type="SMART" id="SM00346">
    <property type="entry name" value="HTH_ICLR"/>
    <property type="match status" value="1"/>
</dbReference>
<dbReference type="PANTHER" id="PTHR30136">
    <property type="entry name" value="HELIX-TURN-HELIX TRANSCRIPTIONAL REGULATOR, ICLR FAMILY"/>
    <property type="match status" value="1"/>
</dbReference>
<dbReference type="GO" id="GO:0045892">
    <property type="term" value="P:negative regulation of DNA-templated transcription"/>
    <property type="evidence" value="ECO:0007669"/>
    <property type="project" value="TreeGrafter"/>
</dbReference>
<dbReference type="InterPro" id="IPR005471">
    <property type="entry name" value="Tscrpt_reg_IclR_N"/>
</dbReference>
<feature type="domain" description="HTH iclR-type" evidence="4">
    <location>
        <begin position="9"/>
        <end position="71"/>
    </location>
</feature>
<evidence type="ECO:0000256" key="1">
    <source>
        <dbReference type="ARBA" id="ARBA00023015"/>
    </source>
</evidence>